<dbReference type="eggNOG" id="COG0778">
    <property type="taxonomic scope" value="Bacteria"/>
</dbReference>
<dbReference type="Gene3D" id="3.40.109.10">
    <property type="entry name" value="NADH Oxidase"/>
    <property type="match status" value="1"/>
</dbReference>
<keyword evidence="3" id="KW-1185">Reference proteome</keyword>
<evidence type="ECO:0000313" key="3">
    <source>
        <dbReference type="Proteomes" id="UP000000378"/>
    </source>
</evidence>
<accession>D7CKV0</accession>
<organism evidence="2 3">
    <name type="scientific">Syntrophothermus lipocalidus (strain DSM 12680 / TGB-C1)</name>
    <dbReference type="NCBI Taxonomy" id="643648"/>
    <lineage>
        <taxon>Bacteria</taxon>
        <taxon>Bacillati</taxon>
        <taxon>Bacillota</taxon>
        <taxon>Clostridia</taxon>
        <taxon>Eubacteriales</taxon>
        <taxon>Syntrophomonadaceae</taxon>
        <taxon>Syntrophothermus</taxon>
    </lineage>
</organism>
<dbReference type="PANTHER" id="PTHR23026">
    <property type="entry name" value="NADPH NITROREDUCTASE"/>
    <property type="match status" value="1"/>
</dbReference>
<dbReference type="InterPro" id="IPR000415">
    <property type="entry name" value="Nitroreductase-like"/>
</dbReference>
<feature type="domain" description="Nitroreductase" evidence="1">
    <location>
        <begin position="7"/>
        <end position="167"/>
    </location>
</feature>
<dbReference type="PANTHER" id="PTHR23026:SF123">
    <property type="entry name" value="NAD(P)H NITROREDUCTASE RV3131-RELATED"/>
    <property type="match status" value="1"/>
</dbReference>
<dbReference type="HOGENOM" id="CLU_070764_7_2_9"/>
<reference evidence="3" key="1">
    <citation type="journal article" date="2010" name="Stand. Genomic Sci.">
        <title>Complete genome sequence of Syntrophothermus lipocalidus type strain (TGB-C1T).</title>
        <authorList>
            <consortium name="US DOE Joint Genome Institute (JGI-PGF)"/>
            <person name="Djao O."/>
            <person name="Zhang X."/>
            <person name="Lucas S."/>
            <person name="Lapidus A."/>
            <person name="Glavina Del Rio T."/>
            <person name="Nolan M."/>
            <person name="Tice H."/>
            <person name="Cheng J."/>
            <person name="Han C."/>
            <person name="Tapia R."/>
            <person name="Goodwin L."/>
            <person name="Pitluck S."/>
            <person name="Liolios K."/>
            <person name="Ivanova N."/>
            <person name="Mavromatis K."/>
            <person name="Mikhailova N."/>
            <person name="Ovchinnikova G."/>
            <person name="Pati A."/>
            <person name="Brambilla E."/>
            <person name="Chen A."/>
            <person name="Palaniappan K."/>
            <person name="Land M."/>
            <person name="Hauser L."/>
            <person name="Chang Y."/>
            <person name="Jeffries C."/>
            <person name="Rohde M."/>
            <person name="Sikorski J."/>
            <person name="Spring S."/>
            <person name="Goker M."/>
            <person name="Detter J."/>
            <person name="Woyke T."/>
            <person name="Bristow J."/>
            <person name="Eisen J."/>
            <person name="Markowitz V."/>
            <person name="Hugenholtz P."/>
            <person name="Kyrpides N."/>
            <person name="Klenk H."/>
        </authorList>
    </citation>
    <scope>NUCLEOTIDE SEQUENCE [LARGE SCALE GENOMIC DNA]</scope>
    <source>
        <strain evidence="3">DSM 12680 / TGB-C1</strain>
    </source>
</reference>
<dbReference type="STRING" id="643648.Slip_0551"/>
<dbReference type="Proteomes" id="UP000000378">
    <property type="component" value="Chromosome"/>
</dbReference>
<dbReference type="OrthoDB" id="9812105at2"/>
<dbReference type="RefSeq" id="WP_013174737.1">
    <property type="nucleotide sequence ID" value="NC_014220.1"/>
</dbReference>
<protein>
    <submittedName>
        <fullName evidence="2">Nitroreductase</fullName>
    </submittedName>
</protein>
<sequence length="190" mass="21326">MEFYEVIHSRRAVRQYRPDPVPKEVLQRILDAANWAPSGMNRQQWYFVVASGEKKKALGASYAKIAERYTTRWDDAERRKQFIEFAQTYGGAPVVIVALTDAAGDPATRKMNLESVSAAFENLLLAACAEGLGSCWMTGPLQDEASLRQILNIPYDKEIVAVTPIGYPAFQPPAPPRLDPELKEKVLWVE</sequence>
<reference evidence="2 3" key="2">
    <citation type="journal article" date="2010" name="Stand. Genomic Sci.">
        <title>Complete genome sequence of Syntrophothermus lipocalidus type strain (TGB-C1).</title>
        <authorList>
            <person name="Djao O.D."/>
            <person name="Zhang X."/>
            <person name="Lucas S."/>
            <person name="Lapidus A."/>
            <person name="Del Rio T.G."/>
            <person name="Nolan M."/>
            <person name="Tice H."/>
            <person name="Cheng J.F."/>
            <person name="Han C."/>
            <person name="Tapia R."/>
            <person name="Goodwin L."/>
            <person name="Pitluck S."/>
            <person name="Liolios K."/>
            <person name="Ivanova N."/>
            <person name="Mavromatis K."/>
            <person name="Mikhailova N."/>
            <person name="Ovchinnikova G."/>
            <person name="Pati A."/>
            <person name="Brambilla E."/>
            <person name="Chen A."/>
            <person name="Palaniappan K."/>
            <person name="Land M."/>
            <person name="Hauser L."/>
            <person name="Chang Y.J."/>
            <person name="Jeffries C.D."/>
            <person name="Rohde M."/>
            <person name="Sikorski J."/>
            <person name="Spring S."/>
            <person name="Goker M."/>
            <person name="Detter J.C."/>
            <person name="Woyke T."/>
            <person name="Bristow J."/>
            <person name="Eisen J.A."/>
            <person name="Markowitz V."/>
            <person name="Hugenholtz P."/>
            <person name="Kyrpides N.C."/>
            <person name="Klenk H.P."/>
        </authorList>
    </citation>
    <scope>NUCLEOTIDE SEQUENCE [LARGE SCALE GENOMIC DNA]</scope>
    <source>
        <strain evidence="3">DSM 12680 / TGB-C1</strain>
    </source>
</reference>
<dbReference type="InterPro" id="IPR029479">
    <property type="entry name" value="Nitroreductase"/>
</dbReference>
<dbReference type="EMBL" id="CP002048">
    <property type="protein sequence ID" value="ADI01335.1"/>
    <property type="molecule type" value="Genomic_DNA"/>
</dbReference>
<evidence type="ECO:0000313" key="2">
    <source>
        <dbReference type="EMBL" id="ADI01335.1"/>
    </source>
</evidence>
<name>D7CKV0_SYNLT</name>
<dbReference type="InterPro" id="IPR050627">
    <property type="entry name" value="Nitroreductase/BluB"/>
</dbReference>
<dbReference type="AlphaFoldDB" id="D7CKV0"/>
<dbReference type="KEGG" id="slp:Slip_0551"/>
<evidence type="ECO:0000259" key="1">
    <source>
        <dbReference type="Pfam" id="PF00881"/>
    </source>
</evidence>
<dbReference type="SUPFAM" id="SSF55469">
    <property type="entry name" value="FMN-dependent nitroreductase-like"/>
    <property type="match status" value="1"/>
</dbReference>
<dbReference type="GO" id="GO:0016491">
    <property type="term" value="F:oxidoreductase activity"/>
    <property type="evidence" value="ECO:0007669"/>
    <property type="project" value="InterPro"/>
</dbReference>
<dbReference type="Pfam" id="PF00881">
    <property type="entry name" value="Nitroreductase"/>
    <property type="match status" value="1"/>
</dbReference>
<dbReference type="CDD" id="cd20610">
    <property type="entry name" value="nitroreductase"/>
    <property type="match status" value="1"/>
</dbReference>
<proteinExistence type="predicted"/>
<gene>
    <name evidence="2" type="ordered locus">Slip_0551</name>
</gene>